<feature type="non-terminal residue" evidence="2">
    <location>
        <position position="1"/>
    </location>
</feature>
<organism evidence="2 3">
    <name type="scientific">Malus baccata</name>
    <name type="common">Siberian crab apple</name>
    <name type="synonym">Pyrus baccata</name>
    <dbReference type="NCBI Taxonomy" id="106549"/>
    <lineage>
        <taxon>Eukaryota</taxon>
        <taxon>Viridiplantae</taxon>
        <taxon>Streptophyta</taxon>
        <taxon>Embryophyta</taxon>
        <taxon>Tracheophyta</taxon>
        <taxon>Spermatophyta</taxon>
        <taxon>Magnoliopsida</taxon>
        <taxon>eudicotyledons</taxon>
        <taxon>Gunneridae</taxon>
        <taxon>Pentapetalae</taxon>
        <taxon>rosids</taxon>
        <taxon>fabids</taxon>
        <taxon>Rosales</taxon>
        <taxon>Rosaceae</taxon>
        <taxon>Amygdaloideae</taxon>
        <taxon>Maleae</taxon>
        <taxon>Malus</taxon>
    </lineage>
</organism>
<feature type="region of interest" description="Disordered" evidence="1">
    <location>
        <begin position="1"/>
        <end position="25"/>
    </location>
</feature>
<comment type="caution">
    <text evidence="2">The sequence shown here is derived from an EMBL/GenBank/DDBJ whole genome shotgun (WGS) entry which is preliminary data.</text>
</comment>
<evidence type="ECO:0000256" key="1">
    <source>
        <dbReference type="SAM" id="MobiDB-lite"/>
    </source>
</evidence>
<accession>A0A540M0Q9</accession>
<reference evidence="2 3" key="1">
    <citation type="journal article" date="2019" name="G3 (Bethesda)">
        <title>Sequencing of a Wild Apple (Malus baccata) Genome Unravels the Differences Between Cultivated and Wild Apple Species Regarding Disease Resistance and Cold Tolerance.</title>
        <authorList>
            <person name="Chen X."/>
        </authorList>
    </citation>
    <scope>NUCLEOTIDE SEQUENCE [LARGE SCALE GENOMIC DNA]</scope>
    <source>
        <strain evidence="3">cv. Shandingzi</strain>
        <tissue evidence="2">Leaves</tissue>
    </source>
</reference>
<gene>
    <name evidence="2" type="ORF">C1H46_022122</name>
</gene>
<evidence type="ECO:0000313" key="2">
    <source>
        <dbReference type="EMBL" id="TQD92324.1"/>
    </source>
</evidence>
<dbReference type="EMBL" id="VIEB01000395">
    <property type="protein sequence ID" value="TQD92324.1"/>
    <property type="molecule type" value="Genomic_DNA"/>
</dbReference>
<sequence>SNPVLGDCNGVGRGGVHHQAPELSRHSQIHVVDADANSSHNLQPLARGLEHLAGDLGPATHDQRVAERDLGAEEQSVNCFRRLIPGSLSFSETRTVGLASRVEPAVMLEVAATVVLLYV</sequence>
<keyword evidence="3" id="KW-1185">Reference proteome</keyword>
<dbReference type="AlphaFoldDB" id="A0A540M0Q9"/>
<protein>
    <submittedName>
        <fullName evidence="2">Uncharacterized protein</fullName>
    </submittedName>
</protein>
<proteinExistence type="predicted"/>
<evidence type="ECO:0000313" key="3">
    <source>
        <dbReference type="Proteomes" id="UP000315295"/>
    </source>
</evidence>
<name>A0A540M0Q9_MALBA</name>
<dbReference type="Proteomes" id="UP000315295">
    <property type="component" value="Unassembled WGS sequence"/>
</dbReference>